<sequence>MTMFLLLVQDVYYLEALRYARKNNVNSVRPLLFLEAAYASHDSQHLAAVLRFFSDFIPGFKNTTDHNTYFRILAEMNSSIAV</sequence>
<dbReference type="AlphaFoldDB" id="A0A5J4Z890"/>
<dbReference type="PANTHER" id="PTHR12897">
    <property type="entry name" value="COLON CANCER-ASSOCIATED PROTEIN MIC1"/>
    <property type="match status" value="1"/>
</dbReference>
<dbReference type="GO" id="GO:0010506">
    <property type="term" value="P:regulation of autophagy"/>
    <property type="evidence" value="ECO:0007669"/>
    <property type="project" value="InterPro"/>
</dbReference>
<evidence type="ECO:0000313" key="2">
    <source>
        <dbReference type="EMBL" id="KAA8514815.1"/>
    </source>
</evidence>
<dbReference type="EMBL" id="CM018052">
    <property type="protein sequence ID" value="KAA8514815.1"/>
    <property type="molecule type" value="Genomic_DNA"/>
</dbReference>
<dbReference type="GO" id="GO:0005765">
    <property type="term" value="C:lysosomal membrane"/>
    <property type="evidence" value="ECO:0007669"/>
    <property type="project" value="TreeGrafter"/>
</dbReference>
<dbReference type="Pfam" id="PF07035">
    <property type="entry name" value="RMC1_C"/>
    <property type="match status" value="1"/>
</dbReference>
<dbReference type="OrthoDB" id="26384at2759"/>
<reference evidence="2 3" key="1">
    <citation type="submission" date="2019-09" db="EMBL/GenBank/DDBJ databases">
        <title>A chromosome-level genome assembly of the Chinese tupelo Nyssa sinensis.</title>
        <authorList>
            <person name="Yang X."/>
            <person name="Kang M."/>
            <person name="Yang Y."/>
            <person name="Xiong H."/>
            <person name="Wang M."/>
            <person name="Zhang Z."/>
            <person name="Wang Z."/>
            <person name="Wu H."/>
            <person name="Ma T."/>
            <person name="Liu J."/>
            <person name="Xi Z."/>
        </authorList>
    </citation>
    <scope>NUCLEOTIDE SEQUENCE [LARGE SCALE GENOMIC DNA]</scope>
    <source>
        <strain evidence="2">J267</strain>
        <tissue evidence="2">Leaf</tissue>
    </source>
</reference>
<dbReference type="InterPro" id="IPR009755">
    <property type="entry name" value="RMC1_C"/>
</dbReference>
<organism evidence="2 3">
    <name type="scientific">Nyssa sinensis</name>
    <dbReference type="NCBI Taxonomy" id="561372"/>
    <lineage>
        <taxon>Eukaryota</taxon>
        <taxon>Viridiplantae</taxon>
        <taxon>Streptophyta</taxon>
        <taxon>Embryophyta</taxon>
        <taxon>Tracheophyta</taxon>
        <taxon>Spermatophyta</taxon>
        <taxon>Magnoliopsida</taxon>
        <taxon>eudicotyledons</taxon>
        <taxon>Gunneridae</taxon>
        <taxon>Pentapetalae</taxon>
        <taxon>asterids</taxon>
        <taxon>Cornales</taxon>
        <taxon>Nyssaceae</taxon>
        <taxon>Nyssa</taxon>
    </lineage>
</organism>
<dbReference type="GO" id="GO:0031902">
    <property type="term" value="C:late endosome membrane"/>
    <property type="evidence" value="ECO:0007669"/>
    <property type="project" value="TreeGrafter"/>
</dbReference>
<keyword evidence="3" id="KW-1185">Reference proteome</keyword>
<dbReference type="Proteomes" id="UP000325577">
    <property type="component" value="Linkage Group LG9"/>
</dbReference>
<dbReference type="GO" id="GO:0035658">
    <property type="term" value="C:Mon1-Ccz1 complex"/>
    <property type="evidence" value="ECO:0007669"/>
    <property type="project" value="InterPro"/>
</dbReference>
<evidence type="ECO:0000313" key="3">
    <source>
        <dbReference type="Proteomes" id="UP000325577"/>
    </source>
</evidence>
<proteinExistence type="predicted"/>
<feature type="domain" description="Mic1" evidence="1">
    <location>
        <begin position="7"/>
        <end position="55"/>
    </location>
</feature>
<name>A0A5J4Z890_9ASTE</name>
<gene>
    <name evidence="2" type="ORF">F0562_017994</name>
</gene>
<evidence type="ECO:0000259" key="1">
    <source>
        <dbReference type="Pfam" id="PF07035"/>
    </source>
</evidence>
<dbReference type="PANTHER" id="PTHR12897:SF4">
    <property type="entry name" value="REGULATOR OF MON1-CCZ1 COMPLEX"/>
    <property type="match status" value="1"/>
</dbReference>
<protein>
    <recommendedName>
        <fullName evidence="1">Mic1 domain-containing protein</fullName>
    </recommendedName>
</protein>
<accession>A0A5J4Z890</accession>
<dbReference type="InterPro" id="IPR040371">
    <property type="entry name" value="RMC1"/>
</dbReference>